<sequence length="251" mass="28379">MLDQQEKSSWDETVASFSEEQRACDETPSIPAPQASKTRALEALTIYPISSQVTACLQRRDVYALALSCRAIFHSLNIQDPVSHRSIISRCVQKCHGPYMWGLPEHVTAPSPGEHEKLVREGAEMDVRACVRKNCRNDVCQSEDDNYYDFAAYRNSYRFEAADPIVCKNGERTVYYYSCWDCEEMAEPPYKGMFICRWCNGRLPYTELIPWDIIPYSKQSCRVRPDYSTGGGWGKRPGGDVGGAMLDGGGR</sequence>
<dbReference type="Proteomes" id="UP000246991">
    <property type="component" value="Unassembled WGS sequence"/>
</dbReference>
<dbReference type="OrthoDB" id="5458636at2759"/>
<reference evidence="2 3" key="1">
    <citation type="submission" date="2018-03" db="EMBL/GenBank/DDBJ databases">
        <title>Genomes of Pezizomycetes fungi and the evolution of truffles.</title>
        <authorList>
            <person name="Murat C."/>
            <person name="Payen T."/>
            <person name="Noel B."/>
            <person name="Kuo A."/>
            <person name="Martin F.M."/>
        </authorList>
    </citation>
    <scope>NUCLEOTIDE SEQUENCE [LARGE SCALE GENOMIC DNA]</scope>
    <source>
        <strain evidence="2">091103-1</strain>
    </source>
</reference>
<protein>
    <submittedName>
        <fullName evidence="2">Uncharacterized protein</fullName>
    </submittedName>
</protein>
<feature type="region of interest" description="Disordered" evidence="1">
    <location>
        <begin position="1"/>
        <end position="35"/>
    </location>
</feature>
<name>A0A317SR06_9PEZI</name>
<gene>
    <name evidence="2" type="ORF">C7212DRAFT_343910</name>
</gene>
<dbReference type="EMBL" id="PYWC01000029">
    <property type="protein sequence ID" value="PWW76882.1"/>
    <property type="molecule type" value="Genomic_DNA"/>
</dbReference>
<comment type="caution">
    <text evidence="2">The sequence shown here is derived from an EMBL/GenBank/DDBJ whole genome shotgun (WGS) entry which is preliminary data.</text>
</comment>
<organism evidence="2 3">
    <name type="scientific">Tuber magnatum</name>
    <name type="common">white Piedmont truffle</name>
    <dbReference type="NCBI Taxonomy" id="42249"/>
    <lineage>
        <taxon>Eukaryota</taxon>
        <taxon>Fungi</taxon>
        <taxon>Dikarya</taxon>
        <taxon>Ascomycota</taxon>
        <taxon>Pezizomycotina</taxon>
        <taxon>Pezizomycetes</taxon>
        <taxon>Pezizales</taxon>
        <taxon>Tuberaceae</taxon>
        <taxon>Tuber</taxon>
    </lineage>
</organism>
<proteinExistence type="predicted"/>
<keyword evidence="3" id="KW-1185">Reference proteome</keyword>
<evidence type="ECO:0000256" key="1">
    <source>
        <dbReference type="SAM" id="MobiDB-lite"/>
    </source>
</evidence>
<dbReference type="AlphaFoldDB" id="A0A317SR06"/>
<evidence type="ECO:0000313" key="3">
    <source>
        <dbReference type="Proteomes" id="UP000246991"/>
    </source>
</evidence>
<feature type="compositionally biased region" description="Basic and acidic residues" evidence="1">
    <location>
        <begin position="1"/>
        <end position="10"/>
    </location>
</feature>
<feature type="region of interest" description="Disordered" evidence="1">
    <location>
        <begin position="232"/>
        <end position="251"/>
    </location>
</feature>
<accession>A0A317SR06</accession>
<evidence type="ECO:0000313" key="2">
    <source>
        <dbReference type="EMBL" id="PWW76882.1"/>
    </source>
</evidence>